<dbReference type="AlphaFoldDB" id="A0A4R4W322"/>
<dbReference type="EMBL" id="SMKP01000193">
    <property type="protein sequence ID" value="TDD12902.1"/>
    <property type="molecule type" value="Genomic_DNA"/>
</dbReference>
<reference evidence="2 3" key="1">
    <citation type="submission" date="2019-03" db="EMBL/GenBank/DDBJ databases">
        <title>Draft genome sequences of novel Actinobacteria.</title>
        <authorList>
            <person name="Sahin N."/>
            <person name="Ay H."/>
            <person name="Saygin H."/>
        </authorList>
    </citation>
    <scope>NUCLEOTIDE SEQUENCE [LARGE SCALE GENOMIC DNA]</scope>
    <source>
        <strain evidence="2 3">KC712</strain>
    </source>
</reference>
<name>A0A4R4W322_9ACTN</name>
<evidence type="ECO:0000256" key="1">
    <source>
        <dbReference type="SAM" id="MobiDB-lite"/>
    </source>
</evidence>
<organism evidence="2 3">
    <name type="scientific">Nonomuraea diastatica</name>
    <dbReference type="NCBI Taxonomy" id="1848329"/>
    <lineage>
        <taxon>Bacteria</taxon>
        <taxon>Bacillati</taxon>
        <taxon>Actinomycetota</taxon>
        <taxon>Actinomycetes</taxon>
        <taxon>Streptosporangiales</taxon>
        <taxon>Streptosporangiaceae</taxon>
        <taxon>Nonomuraea</taxon>
    </lineage>
</organism>
<protein>
    <submittedName>
        <fullName evidence="2">Uncharacterized protein</fullName>
    </submittedName>
</protein>
<dbReference type="Proteomes" id="UP000294543">
    <property type="component" value="Unassembled WGS sequence"/>
</dbReference>
<keyword evidence="3" id="KW-1185">Reference proteome</keyword>
<dbReference type="RefSeq" id="WP_132517039.1">
    <property type="nucleotide sequence ID" value="NZ_SMKP01000193.1"/>
</dbReference>
<sequence length="71" mass="7776">MLDDAGQAHLLDKAGTAELTGLLRHSAGGDKLATWPAGMRILVRREKPAPGAKLTDFEKTRGWRMSHRPRG</sequence>
<feature type="compositionally biased region" description="Basic residues" evidence="1">
    <location>
        <begin position="62"/>
        <end position="71"/>
    </location>
</feature>
<proteinExistence type="predicted"/>
<comment type="caution">
    <text evidence="2">The sequence shown here is derived from an EMBL/GenBank/DDBJ whole genome shotgun (WGS) entry which is preliminary data.</text>
</comment>
<evidence type="ECO:0000313" key="3">
    <source>
        <dbReference type="Proteomes" id="UP000294543"/>
    </source>
</evidence>
<feature type="region of interest" description="Disordered" evidence="1">
    <location>
        <begin position="50"/>
        <end position="71"/>
    </location>
</feature>
<dbReference type="OrthoDB" id="3254802at2"/>
<gene>
    <name evidence="2" type="ORF">E1294_42980</name>
</gene>
<evidence type="ECO:0000313" key="2">
    <source>
        <dbReference type="EMBL" id="TDD12902.1"/>
    </source>
</evidence>
<accession>A0A4R4W322</accession>